<keyword evidence="1" id="KW-0433">Leucine-rich repeat</keyword>
<dbReference type="PRINTS" id="PR00364">
    <property type="entry name" value="DISEASERSIST"/>
</dbReference>
<dbReference type="Pfam" id="PF01582">
    <property type="entry name" value="TIR"/>
    <property type="match status" value="1"/>
</dbReference>
<feature type="domain" description="TIR" evidence="4">
    <location>
        <begin position="1"/>
        <end position="92"/>
    </location>
</feature>
<dbReference type="GO" id="GO:0006952">
    <property type="term" value="P:defense response"/>
    <property type="evidence" value="ECO:0007669"/>
    <property type="project" value="UniProtKB-KW"/>
</dbReference>
<evidence type="ECO:0000259" key="4">
    <source>
        <dbReference type="PROSITE" id="PS50104"/>
    </source>
</evidence>
<comment type="caution">
    <text evidence="5">The sequence shown here is derived from an EMBL/GenBank/DDBJ whole genome shotgun (WGS) entry which is preliminary data.</text>
</comment>
<dbReference type="InterPro" id="IPR058192">
    <property type="entry name" value="WHD_ROQ1-like"/>
</dbReference>
<dbReference type="EMBL" id="JBJKBG010000008">
    <property type="protein sequence ID" value="KAL3728985.1"/>
    <property type="molecule type" value="Genomic_DNA"/>
</dbReference>
<evidence type="ECO:0000256" key="3">
    <source>
        <dbReference type="ARBA" id="ARBA00022821"/>
    </source>
</evidence>
<dbReference type="Pfam" id="PF23282">
    <property type="entry name" value="WHD_ROQ1"/>
    <property type="match status" value="1"/>
</dbReference>
<dbReference type="Gene3D" id="3.40.50.10140">
    <property type="entry name" value="Toll/interleukin-1 receptor homology (TIR) domain"/>
    <property type="match status" value="1"/>
</dbReference>
<keyword evidence="2" id="KW-0677">Repeat</keyword>
<dbReference type="Gene3D" id="1.10.8.430">
    <property type="entry name" value="Helical domain of apoptotic protease-activating factors"/>
    <property type="match status" value="1"/>
</dbReference>
<protein>
    <recommendedName>
        <fullName evidence="4">TIR domain-containing protein</fullName>
    </recommendedName>
</protein>
<accession>A0ABD3JZR3</accession>
<dbReference type="Proteomes" id="UP001634007">
    <property type="component" value="Unassembled WGS sequence"/>
</dbReference>
<organism evidence="5 6">
    <name type="scientific">Eucalyptus globulus</name>
    <name type="common">Tasmanian blue gum</name>
    <dbReference type="NCBI Taxonomy" id="34317"/>
    <lineage>
        <taxon>Eukaryota</taxon>
        <taxon>Viridiplantae</taxon>
        <taxon>Streptophyta</taxon>
        <taxon>Embryophyta</taxon>
        <taxon>Tracheophyta</taxon>
        <taxon>Spermatophyta</taxon>
        <taxon>Magnoliopsida</taxon>
        <taxon>eudicotyledons</taxon>
        <taxon>Gunneridae</taxon>
        <taxon>Pentapetalae</taxon>
        <taxon>rosids</taxon>
        <taxon>malvids</taxon>
        <taxon>Myrtales</taxon>
        <taxon>Myrtaceae</taxon>
        <taxon>Myrtoideae</taxon>
        <taxon>Eucalypteae</taxon>
        <taxon>Eucalyptus</taxon>
    </lineage>
</organism>
<dbReference type="SUPFAM" id="SSF52058">
    <property type="entry name" value="L domain-like"/>
    <property type="match status" value="2"/>
</dbReference>
<dbReference type="PANTHER" id="PTHR11017">
    <property type="entry name" value="LEUCINE-RICH REPEAT-CONTAINING PROTEIN"/>
    <property type="match status" value="1"/>
</dbReference>
<dbReference type="Pfam" id="PF00931">
    <property type="entry name" value="NB-ARC"/>
    <property type="match status" value="1"/>
</dbReference>
<gene>
    <name evidence="5" type="ORF">ACJRO7_033560</name>
</gene>
<dbReference type="PANTHER" id="PTHR11017:SF570">
    <property type="entry name" value="DISEASE RESISTANCE PROTEIN (TIR-NBS CLASS)-RELATED"/>
    <property type="match status" value="1"/>
</dbReference>
<dbReference type="InterPro" id="IPR042197">
    <property type="entry name" value="Apaf_helical"/>
</dbReference>
<dbReference type="Gene3D" id="3.40.50.300">
    <property type="entry name" value="P-loop containing nucleotide triphosphate hydrolases"/>
    <property type="match status" value="1"/>
</dbReference>
<dbReference type="PROSITE" id="PS50104">
    <property type="entry name" value="TIR"/>
    <property type="match status" value="1"/>
</dbReference>
<dbReference type="InterPro" id="IPR027417">
    <property type="entry name" value="P-loop_NTPase"/>
</dbReference>
<evidence type="ECO:0000313" key="5">
    <source>
        <dbReference type="EMBL" id="KAL3728985.1"/>
    </source>
</evidence>
<dbReference type="SUPFAM" id="SSF52540">
    <property type="entry name" value="P-loop containing nucleoside triphosphate hydrolases"/>
    <property type="match status" value="1"/>
</dbReference>
<proteinExistence type="predicted"/>
<dbReference type="SMART" id="SM00369">
    <property type="entry name" value="LRR_TYP"/>
    <property type="match status" value="5"/>
</dbReference>
<dbReference type="InterPro" id="IPR032675">
    <property type="entry name" value="LRR_dom_sf"/>
</dbReference>
<evidence type="ECO:0000313" key="6">
    <source>
        <dbReference type="Proteomes" id="UP001634007"/>
    </source>
</evidence>
<evidence type="ECO:0000256" key="1">
    <source>
        <dbReference type="ARBA" id="ARBA00022614"/>
    </source>
</evidence>
<dbReference type="SUPFAM" id="SSF46785">
    <property type="entry name" value="Winged helix' DNA-binding domain"/>
    <property type="match status" value="1"/>
</dbReference>
<dbReference type="Gene3D" id="3.80.10.10">
    <property type="entry name" value="Ribonuclease Inhibitor"/>
    <property type="match status" value="2"/>
</dbReference>
<dbReference type="InterPro" id="IPR035897">
    <property type="entry name" value="Toll_tir_struct_dom_sf"/>
</dbReference>
<dbReference type="InterPro" id="IPR036390">
    <property type="entry name" value="WH_DNA-bd_sf"/>
</dbReference>
<evidence type="ECO:0000256" key="2">
    <source>
        <dbReference type="ARBA" id="ARBA00022737"/>
    </source>
</evidence>
<dbReference type="InterPro" id="IPR000157">
    <property type="entry name" value="TIR_dom"/>
</dbReference>
<keyword evidence="3" id="KW-0611">Plant defense</keyword>
<dbReference type="SUPFAM" id="SSF52200">
    <property type="entry name" value="Toll/Interleukin receptor TIR domain"/>
    <property type="match status" value="1"/>
</dbReference>
<reference evidence="5 6" key="1">
    <citation type="submission" date="2024-11" db="EMBL/GenBank/DDBJ databases">
        <title>Chromosome-level genome assembly of Eucalyptus globulus Labill. provides insights into its genome evolution.</title>
        <authorList>
            <person name="Li X."/>
        </authorList>
    </citation>
    <scope>NUCLEOTIDE SEQUENCE [LARGE SCALE GENOMIC DNA]</scope>
    <source>
        <strain evidence="5">CL2024</strain>
        <tissue evidence="5">Fresh tender leaves</tissue>
    </source>
</reference>
<dbReference type="InterPro" id="IPR002182">
    <property type="entry name" value="NB-ARC"/>
</dbReference>
<sequence length="1141" mass="131309">MELVHMVECKEKWGQKIMPIFYDITPAEVRYQTGSYGEAITSHKNKKRFTNETIEKWKTGLSKVGDLRGWELKDRGKGEFTEEVVRTLLIKLKKNNLAEPYYLVEMDDHVDKIMEKIGPQTTGTKLDYVDKIMEKMGTQATGTKIVGIHGMGGVGKTTLATIVYNKLSADFDNCCFLPNIRETKIVILQNQLLSKVLRMEWPSINSINEGITEIRKRLSSKKVLLVLDDVDQNTQLNTLVGTGECWYGRGSKVIITTRNEEVLKDVDFKYELTEMDFNHSLLLFSKHAFRRDHPPAEYVSLSKKALKVCGHLPLALEIIGSFLAGKDKESWVATLEKLKTSPYTEVKSKLNISFEALEPREKEIFLDVCCFFVGFDVRIVTYMWASRKLFPEYSLEVLKRKSLMKIDEGNRLWVHDQLRDLGRDIVRERAHFKLEKQSRVWDHEESIDVLEMKEGRESVEAMRLKFDRPLQDFIEKEESINLPKLRFLQVDCVDLDESNGQHFHSTNLWQRNPIMPPNLIMLSWHNFPVYFKFITICLKKLMILDLSRSQITDEWEGWNHLKMTKNLKVLNLTGCGNLHRTPDLSAHENLEQLILQGCTKLVEVHRSIGRLKHLVLLNLKYCGKLQTLPDEMEEMEDLRELLLDGTSITKIPERNRMEKLKTLSAVSCRLLSELPLGNFGSLVKLDLSYSSIRELPDSIEMMKNLRILRIFGSMLEKLPSALGKLERLEEFYANSYGCLSGENPSEIGRLSLAKLEKIHASSCRYLSGEIPNEIGKLSFLRILMLSGTRISNIPKLPESLTELVLTNNLQMRCPDLSNLIDLRVLTLKLEYQSPSHPTPSLNWVGGLRKLESLGLYCDDLVTLPLDFNLLSKLRKLKLFANNLECLPKLPQNLSYFDFDGRELMEKSINLSYWEKLSELKLSYCEQLKEIQVLKPLKSLRYLELGDLPSLVKLPDLTNLKKLQHLSITNCPKLVEVRGQLESLEIFGLRGCQSLEELPDPLSFKHIIAFVIRSCWKVEEIQGLEASENLMTLIIDNLPLLEKLPDLTNAKDFVEFYLNHCPRVVEIPGRLESLKVLGIEGCGSLHQFSDPLSLKNIVCLRIKQCERLEETLESDEYGHLQKVRILFLRCLEEEWGEDSVSD</sequence>
<keyword evidence="6" id="KW-1185">Reference proteome</keyword>
<dbReference type="InterPro" id="IPR044974">
    <property type="entry name" value="Disease_R_plants"/>
</dbReference>
<name>A0ABD3JZR3_EUCGL</name>
<dbReference type="InterPro" id="IPR003591">
    <property type="entry name" value="Leu-rich_rpt_typical-subtyp"/>
</dbReference>
<dbReference type="AlphaFoldDB" id="A0ABD3JZR3"/>